<evidence type="ECO:0000313" key="2">
    <source>
        <dbReference type="Proteomes" id="UP000309997"/>
    </source>
</evidence>
<name>A0ACC4CI81_POPAL</name>
<proteinExistence type="predicted"/>
<organism evidence="1 2">
    <name type="scientific">Populus alba</name>
    <name type="common">White poplar</name>
    <dbReference type="NCBI Taxonomy" id="43335"/>
    <lineage>
        <taxon>Eukaryota</taxon>
        <taxon>Viridiplantae</taxon>
        <taxon>Streptophyta</taxon>
        <taxon>Embryophyta</taxon>
        <taxon>Tracheophyta</taxon>
        <taxon>Spermatophyta</taxon>
        <taxon>Magnoliopsida</taxon>
        <taxon>eudicotyledons</taxon>
        <taxon>Gunneridae</taxon>
        <taxon>Pentapetalae</taxon>
        <taxon>rosids</taxon>
        <taxon>fabids</taxon>
        <taxon>Malpighiales</taxon>
        <taxon>Salicaceae</taxon>
        <taxon>Saliceae</taxon>
        <taxon>Populus</taxon>
    </lineage>
</organism>
<protein>
    <submittedName>
        <fullName evidence="1">Uncharacterized protein</fullName>
    </submittedName>
</protein>
<evidence type="ECO:0000313" key="1">
    <source>
        <dbReference type="EMBL" id="KAL3597421.1"/>
    </source>
</evidence>
<dbReference type="EMBL" id="RCHU02000004">
    <property type="protein sequence ID" value="KAL3597421.1"/>
    <property type="molecule type" value="Genomic_DNA"/>
</dbReference>
<sequence length="139" mass="14459">MAPPPGPYSGTSTLALVARVSAFSLGLVYGSVKLKYLQVGRLVKEQHVSPNGKSGTLILCGPHKFNCGGYSSSGSDALLNLLSALLNRTKGMDTWVIAGLARIEIVKDSKTVRSTVITARFLAGGGLVLGGAKFSAHSR</sequence>
<accession>A0ACC4CI81</accession>
<gene>
    <name evidence="1" type="ORF">D5086_009058</name>
</gene>
<reference evidence="1 2" key="1">
    <citation type="journal article" date="2024" name="Plant Biotechnol. J.">
        <title>Genome and CRISPR/Cas9 system of a widespread forest tree (Populus alba) in the world.</title>
        <authorList>
            <person name="Liu Y.J."/>
            <person name="Jiang P.F."/>
            <person name="Han X.M."/>
            <person name="Li X.Y."/>
            <person name="Wang H.M."/>
            <person name="Wang Y.J."/>
            <person name="Wang X.X."/>
            <person name="Zeng Q.Y."/>
        </authorList>
    </citation>
    <scope>NUCLEOTIDE SEQUENCE [LARGE SCALE GENOMIC DNA]</scope>
    <source>
        <strain evidence="2">cv. PAL-ZL1</strain>
    </source>
</reference>
<dbReference type="Proteomes" id="UP000309997">
    <property type="component" value="Unassembled WGS sequence"/>
</dbReference>
<comment type="caution">
    <text evidence="1">The sequence shown here is derived from an EMBL/GenBank/DDBJ whole genome shotgun (WGS) entry which is preliminary data.</text>
</comment>
<keyword evidence="2" id="KW-1185">Reference proteome</keyword>